<evidence type="ECO:0000256" key="3">
    <source>
        <dbReference type="ARBA" id="ARBA00023004"/>
    </source>
</evidence>
<protein>
    <submittedName>
        <fullName evidence="7">Ferritin</fullName>
    </submittedName>
</protein>
<dbReference type="AlphaFoldDB" id="A0AAN1SZM7"/>
<evidence type="ECO:0000256" key="1">
    <source>
        <dbReference type="ARBA" id="ARBA00022434"/>
    </source>
</evidence>
<dbReference type="Proteomes" id="UP001319121">
    <property type="component" value="Chromosome"/>
</dbReference>
<reference evidence="7 8" key="1">
    <citation type="submission" date="2019-03" db="EMBL/GenBank/DDBJ databases">
        <title>Complete genome sequence of Ferrigenium kumadai strain An22, a microaerophilic iron-oxidizing bacterium isolated from a paddy field soil.</title>
        <authorList>
            <person name="Watanabe T."/>
            <person name="Asakawa S."/>
        </authorList>
    </citation>
    <scope>NUCLEOTIDE SEQUENCE [LARGE SCALE GENOMIC DNA]</scope>
    <source>
        <strain evidence="7 8">An22</strain>
    </source>
</reference>
<dbReference type="InterPro" id="IPR009078">
    <property type="entry name" value="Ferritin-like_SF"/>
</dbReference>
<proteinExistence type="predicted"/>
<gene>
    <name evidence="7" type="ORF">FGKAn22_16010</name>
</gene>
<keyword evidence="3" id="KW-0408">Iron</keyword>
<keyword evidence="2" id="KW-0479">Metal-binding</keyword>
<accession>A0AAN1SZM7</accession>
<dbReference type="Gene3D" id="6.10.140.1960">
    <property type="match status" value="1"/>
</dbReference>
<evidence type="ECO:0000256" key="4">
    <source>
        <dbReference type="ARBA" id="ARBA00033738"/>
    </source>
</evidence>
<dbReference type="GO" id="GO:0140737">
    <property type="term" value="C:encapsulin nanocompartment"/>
    <property type="evidence" value="ECO:0007669"/>
    <property type="project" value="UniProtKB-SubCell"/>
</dbReference>
<name>A0AAN1SZM7_9PROT</name>
<evidence type="ECO:0000256" key="5">
    <source>
        <dbReference type="ARBA" id="ARBA00033787"/>
    </source>
</evidence>
<keyword evidence="1" id="KW-0409">Iron storage</keyword>
<organism evidence="7 8">
    <name type="scientific">Ferrigenium kumadai</name>
    <dbReference type="NCBI Taxonomy" id="1682490"/>
    <lineage>
        <taxon>Bacteria</taxon>
        <taxon>Pseudomonadati</taxon>
        <taxon>Pseudomonadota</taxon>
        <taxon>Betaproteobacteria</taxon>
        <taxon>Nitrosomonadales</taxon>
        <taxon>Gallionellaceae</taxon>
        <taxon>Ferrigenium</taxon>
    </lineage>
</organism>
<dbReference type="EMBL" id="AP019536">
    <property type="protein sequence ID" value="BBI99908.1"/>
    <property type="molecule type" value="Genomic_DNA"/>
</dbReference>
<dbReference type="GO" id="GO:0006879">
    <property type="term" value="P:intracellular iron ion homeostasis"/>
    <property type="evidence" value="ECO:0007669"/>
    <property type="project" value="UniProtKB-KW"/>
</dbReference>
<feature type="region of interest" description="Disordered" evidence="6">
    <location>
        <begin position="102"/>
        <end position="126"/>
    </location>
</feature>
<sequence>MSHEGLHEREEKLAIPTVDAHRAILSLMEEFEAVDWYHQRADACTDAELRDILLHNMHEEMEHAAMLLEWLRRSTPRLDEILRTYLFTQGDLTRLEEKNKSKIAGDSLAQSEGGTRRMTVGHMKGA</sequence>
<dbReference type="SUPFAM" id="SSF47240">
    <property type="entry name" value="Ferritin-like"/>
    <property type="match status" value="1"/>
</dbReference>
<evidence type="ECO:0000256" key="6">
    <source>
        <dbReference type="SAM" id="MobiDB-lite"/>
    </source>
</evidence>
<evidence type="ECO:0000313" key="7">
    <source>
        <dbReference type="EMBL" id="BBI99908.1"/>
    </source>
</evidence>
<dbReference type="GO" id="GO:0046872">
    <property type="term" value="F:metal ion binding"/>
    <property type="evidence" value="ECO:0007669"/>
    <property type="project" value="UniProtKB-KW"/>
</dbReference>
<keyword evidence="5" id="KW-1284">Encapsulin nanocompartment</keyword>
<keyword evidence="8" id="KW-1185">Reference proteome</keyword>
<dbReference type="KEGG" id="fku:FGKAn22_16010"/>
<comment type="subcellular location">
    <subcellularLocation>
        <location evidence="4">Encapsulin nanocompartment</location>
    </subcellularLocation>
</comment>
<dbReference type="Pfam" id="PF22277">
    <property type="entry name" value="EncFtn-like"/>
    <property type="match status" value="1"/>
</dbReference>
<evidence type="ECO:0000313" key="8">
    <source>
        <dbReference type="Proteomes" id="UP001319121"/>
    </source>
</evidence>
<dbReference type="RefSeq" id="WP_212785171.1">
    <property type="nucleotide sequence ID" value="NZ_AP019536.1"/>
</dbReference>
<evidence type="ECO:0000256" key="2">
    <source>
        <dbReference type="ARBA" id="ARBA00022723"/>
    </source>
</evidence>
<dbReference type="InterPro" id="IPR054581">
    <property type="entry name" value="EncFtn-like"/>
</dbReference>